<reference evidence="3 4" key="1">
    <citation type="journal article" date="2016" name="Nat. Commun.">
        <title>Thousands of microbial genomes shed light on interconnected biogeochemical processes in an aquifer system.</title>
        <authorList>
            <person name="Anantharaman K."/>
            <person name="Brown C.T."/>
            <person name="Hug L.A."/>
            <person name="Sharon I."/>
            <person name="Castelle C.J."/>
            <person name="Probst A.J."/>
            <person name="Thomas B.C."/>
            <person name="Singh A."/>
            <person name="Wilkins M.J."/>
            <person name="Karaoz U."/>
            <person name="Brodie E.L."/>
            <person name="Williams K.H."/>
            <person name="Hubbard S.S."/>
            <person name="Banfield J.F."/>
        </authorList>
    </citation>
    <scope>NUCLEOTIDE SEQUENCE [LARGE SCALE GENOMIC DNA]</scope>
</reference>
<name>A0A1F7GKX3_9BACT</name>
<dbReference type="InterPro" id="IPR052913">
    <property type="entry name" value="Glycopeptide_resist_protein"/>
</dbReference>
<comment type="caution">
    <text evidence="3">The sequence shown here is derived from an EMBL/GenBank/DDBJ whole genome shotgun (WGS) entry which is preliminary data.</text>
</comment>
<feature type="domain" description="YoaR-like putative peptidoglycan binding" evidence="2">
    <location>
        <begin position="89"/>
        <end position="201"/>
    </location>
</feature>
<keyword evidence="1" id="KW-0472">Membrane</keyword>
<evidence type="ECO:0000259" key="2">
    <source>
        <dbReference type="Pfam" id="PF12229"/>
    </source>
</evidence>
<feature type="transmembrane region" description="Helical" evidence="1">
    <location>
        <begin position="6"/>
        <end position="33"/>
    </location>
</feature>
<protein>
    <recommendedName>
        <fullName evidence="2">YoaR-like putative peptidoglycan binding domain-containing protein</fullName>
    </recommendedName>
</protein>
<keyword evidence="1" id="KW-1133">Transmembrane helix</keyword>
<dbReference type="InterPro" id="IPR022029">
    <property type="entry name" value="YoaR-like_PG-bd"/>
</dbReference>
<dbReference type="PANTHER" id="PTHR35788:SF1">
    <property type="entry name" value="EXPORTED PROTEIN"/>
    <property type="match status" value="1"/>
</dbReference>
<dbReference type="Pfam" id="PF04294">
    <property type="entry name" value="VanW"/>
    <property type="match status" value="1"/>
</dbReference>
<dbReference type="InterPro" id="IPR007391">
    <property type="entry name" value="Vancomycin_resist_VanW"/>
</dbReference>
<proteinExistence type="predicted"/>
<dbReference type="EMBL" id="MFZH01000007">
    <property type="protein sequence ID" value="OGK19710.1"/>
    <property type="molecule type" value="Genomic_DNA"/>
</dbReference>
<dbReference type="AlphaFoldDB" id="A0A1F7GKX3"/>
<keyword evidence="1" id="KW-0812">Transmembrane</keyword>
<gene>
    <name evidence="3" type="ORF">A2799_01620</name>
</gene>
<sequence>MHHTKLALSFFARSLFFSMVFFLFFIGTLTFYLNRKQADLRGKIYPNVYVDNIHFGYKNRSEVEKYLKNKNKTLSHVFLRLTYDTKEATFSAQALHLTLDTKTPTDQAYLIGRVGNNASQIAQQIRSLFTIGRFDFYSSIDYDKTIINNYLDTLDASYSRPPENALFTVENNRVSAFKIEKNGLQIQKKETIAKIEKQLMGLSTGTNKKGGIVVPVSYEISKPTVTLSSINDLGIVEKIGEGTSNYAGSIPGRIHNVILGTSRINGVIVPKDSVFSFNNTIGDISAATGYQPAYIIKEGKTILGDGGGICQVSTTLFRAIMNTGLPVLERQAHAYRVHYYENDKRPGFDATVFGPTVDLKFKNDTPAAILIQTKVDQVNQIVTFEMYGKSDGRLVTLSDSKIWDVQAAPDPKYQDDPTLPKGTQKQVDWAAPGTKALFHYKVERGGQILQDTDFYSNYRPWQAIFLVGTGG</sequence>
<evidence type="ECO:0000313" key="3">
    <source>
        <dbReference type="EMBL" id="OGK19710.1"/>
    </source>
</evidence>
<dbReference type="Pfam" id="PF12229">
    <property type="entry name" value="PG_binding_4"/>
    <property type="match status" value="1"/>
</dbReference>
<dbReference type="Proteomes" id="UP000176850">
    <property type="component" value="Unassembled WGS sequence"/>
</dbReference>
<organism evidence="3 4">
    <name type="scientific">Candidatus Roizmanbacteria bacterium RIFCSPHIGHO2_01_FULL_39_24</name>
    <dbReference type="NCBI Taxonomy" id="1802032"/>
    <lineage>
        <taxon>Bacteria</taxon>
        <taxon>Candidatus Roizmaniibacteriota</taxon>
    </lineage>
</organism>
<evidence type="ECO:0000313" key="4">
    <source>
        <dbReference type="Proteomes" id="UP000176850"/>
    </source>
</evidence>
<accession>A0A1F7GKX3</accession>
<evidence type="ECO:0000256" key="1">
    <source>
        <dbReference type="SAM" id="Phobius"/>
    </source>
</evidence>
<dbReference type="PANTHER" id="PTHR35788">
    <property type="entry name" value="EXPORTED PROTEIN-RELATED"/>
    <property type="match status" value="1"/>
</dbReference>